<organism evidence="1 2">
    <name type="scientific">Penicillium canariense</name>
    <dbReference type="NCBI Taxonomy" id="189055"/>
    <lineage>
        <taxon>Eukaryota</taxon>
        <taxon>Fungi</taxon>
        <taxon>Dikarya</taxon>
        <taxon>Ascomycota</taxon>
        <taxon>Pezizomycotina</taxon>
        <taxon>Eurotiomycetes</taxon>
        <taxon>Eurotiomycetidae</taxon>
        <taxon>Eurotiales</taxon>
        <taxon>Aspergillaceae</taxon>
        <taxon>Penicillium</taxon>
    </lineage>
</organism>
<dbReference type="RefSeq" id="XP_056545160.1">
    <property type="nucleotide sequence ID" value="XM_056686418.1"/>
</dbReference>
<dbReference type="GeneID" id="81425594"/>
<dbReference type="EMBL" id="JAPQKN010000002">
    <property type="protein sequence ID" value="KAJ5168699.1"/>
    <property type="molecule type" value="Genomic_DNA"/>
</dbReference>
<name>A0A9W9LP81_9EURO</name>
<sequence length="61" mass="6555">MSEANWCQVKLLGTLDGVAKHCSRAGVVKFMTSRLMSLGPDGDAILGGSKDKKTIELYQPT</sequence>
<gene>
    <name evidence="1" type="ORF">N7482_004293</name>
</gene>
<dbReference type="Proteomes" id="UP001149163">
    <property type="component" value="Unassembled WGS sequence"/>
</dbReference>
<comment type="caution">
    <text evidence="1">The sequence shown here is derived from an EMBL/GenBank/DDBJ whole genome shotgun (WGS) entry which is preliminary data.</text>
</comment>
<protein>
    <submittedName>
        <fullName evidence="1">Uncharacterized protein</fullName>
    </submittedName>
</protein>
<reference evidence="1" key="1">
    <citation type="submission" date="2022-11" db="EMBL/GenBank/DDBJ databases">
        <authorList>
            <person name="Petersen C."/>
        </authorList>
    </citation>
    <scope>NUCLEOTIDE SEQUENCE</scope>
    <source>
        <strain evidence="1">IBT 26290</strain>
    </source>
</reference>
<keyword evidence="2" id="KW-1185">Reference proteome</keyword>
<reference evidence="1" key="2">
    <citation type="journal article" date="2023" name="IMA Fungus">
        <title>Comparative genomic study of the Penicillium genus elucidates a diverse pangenome and 15 lateral gene transfer events.</title>
        <authorList>
            <person name="Petersen C."/>
            <person name="Sorensen T."/>
            <person name="Nielsen M.R."/>
            <person name="Sondergaard T.E."/>
            <person name="Sorensen J.L."/>
            <person name="Fitzpatrick D.A."/>
            <person name="Frisvad J.C."/>
            <person name="Nielsen K.L."/>
        </authorList>
    </citation>
    <scope>NUCLEOTIDE SEQUENCE</scope>
    <source>
        <strain evidence="1">IBT 26290</strain>
    </source>
</reference>
<evidence type="ECO:0000313" key="1">
    <source>
        <dbReference type="EMBL" id="KAJ5168699.1"/>
    </source>
</evidence>
<dbReference type="AlphaFoldDB" id="A0A9W9LP81"/>
<evidence type="ECO:0000313" key="2">
    <source>
        <dbReference type="Proteomes" id="UP001149163"/>
    </source>
</evidence>
<accession>A0A9W9LP81</accession>
<proteinExistence type="predicted"/>